<protein>
    <submittedName>
        <fullName evidence="3">Urease accessory protein</fullName>
    </submittedName>
</protein>
<sequence>MRRARAPSAAMIATGMSFAPTAAAHSGTGLPGGFVAGVLHPVGGPDHLLAMVAVGLWGAFLGARLVVALPIVFPLLMVVGAVLGMRAIPLPPVELGIAVSVFVLGLCVAGAWRAPAWLAVAIVAVFALFHGYAHGRELPSAADPVGYSAGFVLATGLLHVGGIAFAVLATRVRRVPLTRAAGAAIALAGVFFLHGVSA</sequence>
<gene>
    <name evidence="3" type="ORF">EV148_104111</name>
</gene>
<feature type="transmembrane region" description="Helical" evidence="1">
    <location>
        <begin position="117"/>
        <end position="133"/>
    </location>
</feature>
<reference evidence="3 4" key="1">
    <citation type="journal article" date="2015" name="Stand. Genomic Sci.">
        <title>Genomic Encyclopedia of Bacterial and Archaeal Type Strains, Phase III: the genomes of soil and plant-associated and newly described type strains.</title>
        <authorList>
            <person name="Whitman W.B."/>
            <person name="Woyke T."/>
            <person name="Klenk H.P."/>
            <person name="Zhou Y."/>
            <person name="Lilburn T.G."/>
            <person name="Beck B.J."/>
            <person name="De Vos P."/>
            <person name="Vandamme P."/>
            <person name="Eisen J.A."/>
            <person name="Garrity G."/>
            <person name="Hugenholtz P."/>
            <person name="Kyrpides N.C."/>
        </authorList>
    </citation>
    <scope>NUCLEOTIDE SEQUENCE [LARGE SCALE GENOMIC DNA]</scope>
    <source>
        <strain evidence="3 4">A3</strain>
    </source>
</reference>
<evidence type="ECO:0000313" key="4">
    <source>
        <dbReference type="Proteomes" id="UP000294862"/>
    </source>
</evidence>
<dbReference type="OrthoDB" id="9808192at2"/>
<feature type="chain" id="PRO_5020897350" evidence="2">
    <location>
        <begin position="25"/>
        <end position="198"/>
    </location>
</feature>
<dbReference type="Proteomes" id="UP000294862">
    <property type="component" value="Unassembled WGS sequence"/>
</dbReference>
<keyword evidence="1" id="KW-0472">Membrane</keyword>
<dbReference type="InterPro" id="IPR007038">
    <property type="entry name" value="HupE_UreJ"/>
</dbReference>
<accession>A0A4V2S2J6</accession>
<proteinExistence type="predicted"/>
<dbReference type="AlphaFoldDB" id="A0A4V2S2J6"/>
<dbReference type="PIRSF" id="PIRSF016919">
    <property type="entry name" value="HupE_UreJ"/>
    <property type="match status" value="1"/>
</dbReference>
<feature type="transmembrane region" description="Helical" evidence="1">
    <location>
        <begin position="71"/>
        <end position="89"/>
    </location>
</feature>
<feature type="signal peptide" evidence="2">
    <location>
        <begin position="1"/>
        <end position="24"/>
    </location>
</feature>
<keyword evidence="2" id="KW-0732">Signal</keyword>
<feature type="transmembrane region" description="Helical" evidence="1">
    <location>
        <begin position="145"/>
        <end position="168"/>
    </location>
</feature>
<evidence type="ECO:0000256" key="2">
    <source>
        <dbReference type="SAM" id="SignalP"/>
    </source>
</evidence>
<feature type="transmembrane region" description="Helical" evidence="1">
    <location>
        <begin position="180"/>
        <end position="197"/>
    </location>
</feature>
<keyword evidence="1" id="KW-1133">Transmembrane helix</keyword>
<keyword evidence="4" id="KW-1185">Reference proteome</keyword>
<dbReference type="Pfam" id="PF04955">
    <property type="entry name" value="HupE_UreJ"/>
    <property type="match status" value="1"/>
</dbReference>
<dbReference type="EMBL" id="SLWQ01000004">
    <property type="protein sequence ID" value="TCO40750.1"/>
    <property type="molecule type" value="Genomic_DNA"/>
</dbReference>
<keyword evidence="1" id="KW-0812">Transmembrane</keyword>
<feature type="transmembrane region" description="Helical" evidence="1">
    <location>
        <begin position="95"/>
        <end position="112"/>
    </location>
</feature>
<name>A0A4V2S2J6_9GAMM</name>
<evidence type="ECO:0000313" key="3">
    <source>
        <dbReference type="EMBL" id="TCO40750.1"/>
    </source>
</evidence>
<comment type="caution">
    <text evidence="3">The sequence shown here is derived from an EMBL/GenBank/DDBJ whole genome shotgun (WGS) entry which is preliminary data.</text>
</comment>
<evidence type="ECO:0000256" key="1">
    <source>
        <dbReference type="SAM" id="Phobius"/>
    </source>
</evidence>
<organism evidence="3 4">
    <name type="scientific">Dokdonella fugitiva</name>
    <dbReference type="NCBI Taxonomy" id="328517"/>
    <lineage>
        <taxon>Bacteria</taxon>
        <taxon>Pseudomonadati</taxon>
        <taxon>Pseudomonadota</taxon>
        <taxon>Gammaproteobacteria</taxon>
        <taxon>Lysobacterales</taxon>
        <taxon>Rhodanobacteraceae</taxon>
        <taxon>Dokdonella</taxon>
    </lineage>
</organism>